<reference evidence="1 2" key="1">
    <citation type="submission" date="2015-01" db="EMBL/GenBank/DDBJ databases">
        <title>Evolution of Trichinella species and genotypes.</title>
        <authorList>
            <person name="Korhonen P.K."/>
            <person name="Edoardo P."/>
            <person name="Giuseppe L.R."/>
            <person name="Gasser R.B."/>
        </authorList>
    </citation>
    <scope>NUCLEOTIDE SEQUENCE [LARGE SCALE GENOMIC DNA]</scope>
    <source>
        <strain evidence="1">ISS2496</strain>
    </source>
</reference>
<evidence type="ECO:0000313" key="2">
    <source>
        <dbReference type="Proteomes" id="UP000054783"/>
    </source>
</evidence>
<dbReference type="EMBL" id="JYDQ01000096">
    <property type="protein sequence ID" value="KRY15369.1"/>
    <property type="molecule type" value="Genomic_DNA"/>
</dbReference>
<organism evidence="1 2">
    <name type="scientific">Trichinella patagoniensis</name>
    <dbReference type="NCBI Taxonomy" id="990121"/>
    <lineage>
        <taxon>Eukaryota</taxon>
        <taxon>Metazoa</taxon>
        <taxon>Ecdysozoa</taxon>
        <taxon>Nematoda</taxon>
        <taxon>Enoplea</taxon>
        <taxon>Dorylaimia</taxon>
        <taxon>Trichinellida</taxon>
        <taxon>Trichinellidae</taxon>
        <taxon>Trichinella</taxon>
    </lineage>
</organism>
<protein>
    <submittedName>
        <fullName evidence="1">Uncharacterized protein</fullName>
    </submittedName>
</protein>
<evidence type="ECO:0000313" key="1">
    <source>
        <dbReference type="EMBL" id="KRY15369.1"/>
    </source>
</evidence>
<sequence length="110" mass="13003">MDEFVFRSASLFDVCLELLLSNLRLVCSVVGINDIMQILIICIIFPIIELTNEQHFVVEMIKYMFRWCIYGRWSYLVLLWVQDEDVIIKNNKMDGTTEQIHSSGIYYIDN</sequence>
<gene>
    <name evidence="1" type="ORF">T12_11757</name>
</gene>
<name>A0A0V0ZTB2_9BILA</name>
<dbReference type="AlphaFoldDB" id="A0A0V0ZTB2"/>
<comment type="caution">
    <text evidence="1">The sequence shown here is derived from an EMBL/GenBank/DDBJ whole genome shotgun (WGS) entry which is preliminary data.</text>
</comment>
<proteinExistence type="predicted"/>
<keyword evidence="2" id="KW-1185">Reference proteome</keyword>
<dbReference type="Proteomes" id="UP000054783">
    <property type="component" value="Unassembled WGS sequence"/>
</dbReference>
<accession>A0A0V0ZTB2</accession>